<organism evidence="1 2">
    <name type="scientific">Sinorhizobium mexicanum</name>
    <dbReference type="NCBI Taxonomy" id="375549"/>
    <lineage>
        <taxon>Bacteria</taxon>
        <taxon>Pseudomonadati</taxon>
        <taxon>Pseudomonadota</taxon>
        <taxon>Alphaproteobacteria</taxon>
        <taxon>Hyphomicrobiales</taxon>
        <taxon>Rhizobiaceae</taxon>
        <taxon>Sinorhizobium/Ensifer group</taxon>
        <taxon>Sinorhizobium</taxon>
    </lineage>
</organism>
<name>A0A859QZK7_9HYPH</name>
<gene>
    <name evidence="1" type="ORF">FKV68_22810</name>
</gene>
<evidence type="ECO:0000313" key="1">
    <source>
        <dbReference type="EMBL" id="QLL64281.1"/>
    </source>
</evidence>
<geneLocation type="plasmid" evidence="2">
    <name>pemeittgr7b</name>
</geneLocation>
<dbReference type="KEGG" id="emx:FKV68_22810"/>
<evidence type="ECO:0000313" key="2">
    <source>
        <dbReference type="Proteomes" id="UP000510721"/>
    </source>
</evidence>
<dbReference type="AlphaFoldDB" id="A0A859QZK7"/>
<keyword evidence="2" id="KW-1185">Reference proteome</keyword>
<dbReference type="RefSeq" id="WP_180942160.1">
    <property type="nucleotide sequence ID" value="NZ_CP041240.1"/>
</dbReference>
<keyword evidence="1" id="KW-0614">Plasmid</keyword>
<dbReference type="EMBL" id="CP041240">
    <property type="protein sequence ID" value="QLL64281.1"/>
    <property type="molecule type" value="Genomic_DNA"/>
</dbReference>
<reference evidence="1 2" key="1">
    <citation type="submission" date="2019-06" db="EMBL/GenBank/DDBJ databases">
        <title>Complete genome sequence of Ensifer mexicanus ITTG R7 isolated from nodules of Acacia angustissima (Mill.) Kuntze.</title>
        <authorList>
            <person name="Rincon-Rosales R."/>
            <person name="Rogel M.A."/>
            <person name="Guerrero G."/>
            <person name="Rincon-Molina C.I."/>
            <person name="Lopez-Lopez A."/>
            <person name="Martinez-Romero E."/>
        </authorList>
    </citation>
    <scope>NUCLEOTIDE SEQUENCE [LARGE SCALE GENOMIC DNA]</scope>
    <source>
        <strain evidence="1 2">ITTG R7</strain>
        <plasmid evidence="2">pemeittgr7b</plasmid>
    </source>
</reference>
<protein>
    <submittedName>
        <fullName evidence="1">NAD-glutamate dehydrogenase</fullName>
    </submittedName>
</protein>
<sequence>MSSSEASPTQKRVTLNIQAADAFTEIRVLDARFEPVALTLPTGKTANTGSITVDVVPGLYEVGFECVEGWENHPVIARSEDTDVTVRQTTTAHGRGATAVVLTAPGPQPRNDATLVVALTGIAHDPAVAATPHITAALIAADSETPVADDLTPDHKHSWQFAVAPGYWRLQLSEPDGRQFELPLTICPEYRLEVEAPLSQCGGMSIDLERLRVRMRPIHGPGIVDPAVIRYEEAALAALSGGRALYGQDFEQLIDDLAEQKRLNPMLGILAAHLCDRGEDDDLRFQELLLERLTQLTGGAEVGHPDVAALRQRVRRRHGWSLDEEPPVTFPPLLAASWAVLLDAARERPELIPAHSLSERIAARLWSSRLWIAWTTARLEPSVTEHVDPGPRSVAARTVNTGKEFGTQCRMIADMLAHQELREWFRHASRPSQEEIESVNQPSVTPAEAAVAKVLHPVADDEERQDRLARIAASKKVQGSETQSSAADLTSLARTLGLPPATVERAVGGLADKLESQASKYNIEL</sequence>
<proteinExistence type="predicted"/>
<accession>A0A859QZK7</accession>
<dbReference type="Proteomes" id="UP000510721">
    <property type="component" value="Plasmid pEmeITTGR7b"/>
</dbReference>